<dbReference type="Pfam" id="PF26200">
    <property type="entry name" value="Rcat_RNF216"/>
    <property type="match status" value="1"/>
</dbReference>
<gene>
    <name evidence="11" type="ORF">CERZMDRAFT_67170</name>
</gene>
<keyword evidence="4" id="KW-0479">Metal-binding</keyword>
<dbReference type="PANTHER" id="PTHR11685">
    <property type="entry name" value="RBR FAMILY RING FINGER AND IBR DOMAIN-CONTAINING"/>
    <property type="match status" value="1"/>
</dbReference>
<evidence type="ECO:0000256" key="8">
    <source>
        <dbReference type="ARBA" id="ARBA00022833"/>
    </source>
</evidence>
<keyword evidence="3" id="KW-0808">Transferase</keyword>
<evidence type="ECO:0000256" key="1">
    <source>
        <dbReference type="ARBA" id="ARBA00001798"/>
    </source>
</evidence>
<evidence type="ECO:0000313" key="11">
    <source>
        <dbReference type="EMBL" id="KAF2213731.1"/>
    </source>
</evidence>
<evidence type="ECO:0000313" key="12">
    <source>
        <dbReference type="Proteomes" id="UP000799539"/>
    </source>
</evidence>
<comment type="catalytic activity">
    <reaction evidence="1">
        <text>[E2 ubiquitin-conjugating enzyme]-S-ubiquitinyl-L-cysteine + [acceptor protein]-L-lysine = [E2 ubiquitin-conjugating enzyme]-L-cysteine + [acceptor protein]-N(6)-ubiquitinyl-L-lysine.</text>
        <dbReference type="EC" id="2.3.2.31"/>
    </reaction>
</comment>
<evidence type="ECO:0000256" key="5">
    <source>
        <dbReference type="ARBA" id="ARBA00022737"/>
    </source>
</evidence>
<dbReference type="GO" id="GO:0008270">
    <property type="term" value="F:zinc ion binding"/>
    <property type="evidence" value="ECO:0007669"/>
    <property type="project" value="UniProtKB-KW"/>
</dbReference>
<dbReference type="GO" id="GO:0016567">
    <property type="term" value="P:protein ubiquitination"/>
    <property type="evidence" value="ECO:0007669"/>
    <property type="project" value="InterPro"/>
</dbReference>
<dbReference type="EC" id="2.3.2.31" evidence="2"/>
<dbReference type="PROSITE" id="PS51873">
    <property type="entry name" value="TRIAD"/>
    <property type="match status" value="1"/>
</dbReference>
<evidence type="ECO:0000259" key="10">
    <source>
        <dbReference type="PROSITE" id="PS51873"/>
    </source>
</evidence>
<keyword evidence="8" id="KW-0862">Zinc</keyword>
<feature type="region of interest" description="Disordered" evidence="9">
    <location>
        <begin position="1"/>
        <end position="46"/>
    </location>
</feature>
<dbReference type="Proteomes" id="UP000799539">
    <property type="component" value="Unassembled WGS sequence"/>
</dbReference>
<dbReference type="Gene3D" id="1.20.120.1750">
    <property type="match status" value="1"/>
</dbReference>
<evidence type="ECO:0000256" key="2">
    <source>
        <dbReference type="ARBA" id="ARBA00012251"/>
    </source>
</evidence>
<dbReference type="InterPro" id="IPR044066">
    <property type="entry name" value="TRIAD_supradom"/>
</dbReference>
<dbReference type="InterPro" id="IPR031127">
    <property type="entry name" value="E3_UB_ligase_RBR"/>
</dbReference>
<dbReference type="InterPro" id="IPR002867">
    <property type="entry name" value="IBR_dom"/>
</dbReference>
<keyword evidence="6" id="KW-0863">Zinc-finger</keyword>
<dbReference type="AlphaFoldDB" id="A0A6A6FK23"/>
<evidence type="ECO:0000256" key="3">
    <source>
        <dbReference type="ARBA" id="ARBA00022679"/>
    </source>
</evidence>
<dbReference type="Pfam" id="PF01485">
    <property type="entry name" value="IBR"/>
    <property type="match status" value="1"/>
</dbReference>
<dbReference type="CDD" id="cd22584">
    <property type="entry name" value="Rcat_RBR_unk"/>
    <property type="match status" value="1"/>
</dbReference>
<proteinExistence type="predicted"/>
<keyword evidence="5" id="KW-0677">Repeat</keyword>
<evidence type="ECO:0000256" key="7">
    <source>
        <dbReference type="ARBA" id="ARBA00022786"/>
    </source>
</evidence>
<dbReference type="EMBL" id="ML992670">
    <property type="protein sequence ID" value="KAF2213731.1"/>
    <property type="molecule type" value="Genomic_DNA"/>
</dbReference>
<reference evidence="11" key="1">
    <citation type="journal article" date="2020" name="Stud. Mycol.">
        <title>101 Dothideomycetes genomes: a test case for predicting lifestyles and emergence of pathogens.</title>
        <authorList>
            <person name="Haridas S."/>
            <person name="Albert R."/>
            <person name="Binder M."/>
            <person name="Bloem J."/>
            <person name="Labutti K."/>
            <person name="Salamov A."/>
            <person name="Andreopoulos B."/>
            <person name="Baker S."/>
            <person name="Barry K."/>
            <person name="Bills G."/>
            <person name="Bluhm B."/>
            <person name="Cannon C."/>
            <person name="Castanera R."/>
            <person name="Culley D."/>
            <person name="Daum C."/>
            <person name="Ezra D."/>
            <person name="Gonzalez J."/>
            <person name="Henrissat B."/>
            <person name="Kuo A."/>
            <person name="Liang C."/>
            <person name="Lipzen A."/>
            <person name="Lutzoni F."/>
            <person name="Magnuson J."/>
            <person name="Mondo S."/>
            <person name="Nolan M."/>
            <person name="Ohm R."/>
            <person name="Pangilinan J."/>
            <person name="Park H.-J."/>
            <person name="Ramirez L."/>
            <person name="Alfaro M."/>
            <person name="Sun H."/>
            <person name="Tritt A."/>
            <person name="Yoshinaga Y."/>
            <person name="Zwiers L.-H."/>
            <person name="Turgeon B."/>
            <person name="Goodwin S."/>
            <person name="Spatafora J."/>
            <person name="Crous P."/>
            <person name="Grigoriev I."/>
        </authorList>
    </citation>
    <scope>NUCLEOTIDE SEQUENCE</scope>
    <source>
        <strain evidence="11">SCOH1-5</strain>
    </source>
</reference>
<accession>A0A6A6FK23</accession>
<organism evidence="11 12">
    <name type="scientific">Cercospora zeae-maydis SCOH1-5</name>
    <dbReference type="NCBI Taxonomy" id="717836"/>
    <lineage>
        <taxon>Eukaryota</taxon>
        <taxon>Fungi</taxon>
        <taxon>Dikarya</taxon>
        <taxon>Ascomycota</taxon>
        <taxon>Pezizomycotina</taxon>
        <taxon>Dothideomycetes</taxon>
        <taxon>Dothideomycetidae</taxon>
        <taxon>Mycosphaerellales</taxon>
        <taxon>Mycosphaerellaceae</taxon>
        <taxon>Cercospora</taxon>
    </lineage>
</organism>
<dbReference type="CDD" id="cd20335">
    <property type="entry name" value="BRcat_RBR"/>
    <property type="match status" value="1"/>
</dbReference>
<evidence type="ECO:0000256" key="4">
    <source>
        <dbReference type="ARBA" id="ARBA00022723"/>
    </source>
</evidence>
<keyword evidence="7" id="KW-0833">Ubl conjugation pathway</keyword>
<dbReference type="OrthoDB" id="9977870at2759"/>
<feature type="compositionally biased region" description="Polar residues" evidence="9">
    <location>
        <begin position="1"/>
        <end position="13"/>
    </location>
</feature>
<keyword evidence="12" id="KW-1185">Reference proteome</keyword>
<name>A0A6A6FK23_9PEZI</name>
<dbReference type="GO" id="GO:0061630">
    <property type="term" value="F:ubiquitin protein ligase activity"/>
    <property type="evidence" value="ECO:0007669"/>
    <property type="project" value="UniProtKB-EC"/>
</dbReference>
<dbReference type="SUPFAM" id="SSF57850">
    <property type="entry name" value="RING/U-box"/>
    <property type="match status" value="1"/>
</dbReference>
<sequence length="292" mass="33059">MNNFFRLQGSNLSVGEPDPTHPLQRRPGPRPPLTAAPLGRPYATPPPPPPVSPQCVACCDTLEPRRFLRLGCRCAYCSSCLTHLFTRALTDETLYPPSCHGSHIELAKARPHLPYPLLRTYRHKSVELNTKNKVYCSNAGKCNEFIAPYSIHNGKAFCQNCGQVTCVKCKEKEHWGPCEENNGVLGVMQMAGEMKWQACPECKRVVEKAHGCNHILCRCGTDFCYACGSIYGWCNCDMDEEDEDDMLDRDMILDVRDDELPQRQPRRELEEDIIEDTMVAPFGWGEDEFTDR</sequence>
<evidence type="ECO:0000256" key="6">
    <source>
        <dbReference type="ARBA" id="ARBA00022771"/>
    </source>
</evidence>
<feature type="domain" description="RING-type" evidence="10">
    <location>
        <begin position="51"/>
        <end position="240"/>
    </location>
</feature>
<protein>
    <recommendedName>
        <fullName evidence="2">RBR-type E3 ubiquitin transferase</fullName>
        <ecNumber evidence="2">2.3.2.31</ecNumber>
    </recommendedName>
</protein>
<evidence type="ECO:0000256" key="9">
    <source>
        <dbReference type="SAM" id="MobiDB-lite"/>
    </source>
</evidence>